<evidence type="ECO:0000313" key="5">
    <source>
        <dbReference type="Proteomes" id="UP001162881"/>
    </source>
</evidence>
<comment type="caution">
    <text evidence="4">The sequence shown here is derived from an EMBL/GenBank/DDBJ whole genome shotgun (WGS) entry which is preliminary data.</text>
</comment>
<evidence type="ECO:0000313" key="4">
    <source>
        <dbReference type="EMBL" id="MCJ2185159.1"/>
    </source>
</evidence>
<feature type="compositionally biased region" description="Low complexity" evidence="2">
    <location>
        <begin position="135"/>
        <end position="155"/>
    </location>
</feature>
<name>A0ABT0BKA6_9SPHN</name>
<dbReference type="Gene3D" id="1.20.5.340">
    <property type="match status" value="1"/>
</dbReference>
<keyword evidence="1" id="KW-0175">Coiled coil</keyword>
<keyword evidence="5" id="KW-1185">Reference proteome</keyword>
<organism evidence="4 5">
    <name type="scientific">Novosphingobium organovorum</name>
    <dbReference type="NCBI Taxonomy" id="2930092"/>
    <lineage>
        <taxon>Bacteria</taxon>
        <taxon>Pseudomonadati</taxon>
        <taxon>Pseudomonadota</taxon>
        <taxon>Alphaproteobacteria</taxon>
        <taxon>Sphingomonadales</taxon>
        <taxon>Sphingomonadaceae</taxon>
        <taxon>Novosphingobium</taxon>
    </lineage>
</organism>
<proteinExistence type="predicted"/>
<reference evidence="4" key="1">
    <citation type="submission" date="2022-03" db="EMBL/GenBank/DDBJ databases">
        <title>Identification of a novel bacterium isolated from mangrove sediments.</title>
        <authorList>
            <person name="Pan X."/>
        </authorList>
    </citation>
    <scope>NUCLEOTIDE SEQUENCE</scope>
    <source>
        <strain evidence="4">B1949</strain>
    </source>
</reference>
<dbReference type="Proteomes" id="UP001162881">
    <property type="component" value="Unassembled WGS sequence"/>
</dbReference>
<feature type="coiled-coil region" evidence="1">
    <location>
        <begin position="98"/>
        <end position="132"/>
    </location>
</feature>
<feature type="non-terminal residue" evidence="4">
    <location>
        <position position="178"/>
    </location>
</feature>
<protein>
    <recommendedName>
        <fullName evidence="6">YbgF trimerisation domain-containing protein</fullName>
    </recommendedName>
</protein>
<evidence type="ECO:0000256" key="1">
    <source>
        <dbReference type="SAM" id="Coils"/>
    </source>
</evidence>
<gene>
    <name evidence="4" type="ORF">MTR62_21070</name>
</gene>
<sequence length="178" mass="18748">MNAFRSNQGLSPSRLRLRRLARLPVVSAVAVALLAGTAAPVFAQDNTDARLRKVESEVRALQRKVFPGGDGTFFEPQITPPAAGATPAPVQTPTSTPLTDLLTRMDAVETQMARLTAQVEQNSNRLSELEARVSANTQAMAQQPPATPAPETSAQSNLEAMRGTPATPPSAPSPRAAA</sequence>
<accession>A0ABT0BKA6</accession>
<feature type="signal peptide" evidence="3">
    <location>
        <begin position="1"/>
        <end position="43"/>
    </location>
</feature>
<feature type="chain" id="PRO_5047371053" description="YbgF trimerisation domain-containing protein" evidence="3">
    <location>
        <begin position="44"/>
        <end position="178"/>
    </location>
</feature>
<dbReference type="EMBL" id="JALHLF010000252">
    <property type="protein sequence ID" value="MCJ2185159.1"/>
    <property type="molecule type" value="Genomic_DNA"/>
</dbReference>
<evidence type="ECO:0008006" key="6">
    <source>
        <dbReference type="Google" id="ProtNLM"/>
    </source>
</evidence>
<evidence type="ECO:0000256" key="3">
    <source>
        <dbReference type="SAM" id="SignalP"/>
    </source>
</evidence>
<feature type="region of interest" description="Disordered" evidence="2">
    <location>
        <begin position="132"/>
        <end position="178"/>
    </location>
</feature>
<evidence type="ECO:0000256" key="2">
    <source>
        <dbReference type="SAM" id="MobiDB-lite"/>
    </source>
</evidence>
<keyword evidence="3" id="KW-0732">Signal</keyword>